<dbReference type="Proteomes" id="UP000554482">
    <property type="component" value="Unassembled WGS sequence"/>
</dbReference>
<gene>
    <name evidence="1" type="ORF">FRX31_010253</name>
</gene>
<organism evidence="1 2">
    <name type="scientific">Thalictrum thalictroides</name>
    <name type="common">Rue-anemone</name>
    <name type="synonym">Anemone thalictroides</name>
    <dbReference type="NCBI Taxonomy" id="46969"/>
    <lineage>
        <taxon>Eukaryota</taxon>
        <taxon>Viridiplantae</taxon>
        <taxon>Streptophyta</taxon>
        <taxon>Embryophyta</taxon>
        <taxon>Tracheophyta</taxon>
        <taxon>Spermatophyta</taxon>
        <taxon>Magnoliopsida</taxon>
        <taxon>Ranunculales</taxon>
        <taxon>Ranunculaceae</taxon>
        <taxon>Thalictroideae</taxon>
        <taxon>Thalictrum</taxon>
    </lineage>
</organism>
<evidence type="ECO:0000313" key="1">
    <source>
        <dbReference type="EMBL" id="KAF5200161.1"/>
    </source>
</evidence>
<dbReference type="AlphaFoldDB" id="A0A7J6WRZ2"/>
<evidence type="ECO:0000313" key="2">
    <source>
        <dbReference type="Proteomes" id="UP000554482"/>
    </source>
</evidence>
<protein>
    <submittedName>
        <fullName evidence="1">Uncharacterized protein</fullName>
    </submittedName>
</protein>
<sequence length="66" mass="7356">MYGIDCCSTYAQNNAQNVGSIVTALPRIAGTGLGEKIWQVVHIAILWTFWKQRNDSRFRAVNPSST</sequence>
<reference evidence="1 2" key="1">
    <citation type="submission" date="2020-06" db="EMBL/GenBank/DDBJ databases">
        <title>Transcriptomic and genomic resources for Thalictrum thalictroides and T. hernandezii: Facilitating candidate gene discovery in an emerging model plant lineage.</title>
        <authorList>
            <person name="Arias T."/>
            <person name="Riano-Pachon D.M."/>
            <person name="Di Stilio V.S."/>
        </authorList>
    </citation>
    <scope>NUCLEOTIDE SEQUENCE [LARGE SCALE GENOMIC DNA]</scope>
    <source>
        <strain evidence="2">cv. WT478/WT964</strain>
        <tissue evidence="1">Leaves</tissue>
    </source>
</reference>
<comment type="caution">
    <text evidence="1">The sequence shown here is derived from an EMBL/GenBank/DDBJ whole genome shotgun (WGS) entry which is preliminary data.</text>
</comment>
<dbReference type="EMBL" id="JABWDY010011092">
    <property type="protein sequence ID" value="KAF5200161.1"/>
    <property type="molecule type" value="Genomic_DNA"/>
</dbReference>
<accession>A0A7J6WRZ2</accession>
<name>A0A7J6WRZ2_THATH</name>
<proteinExistence type="predicted"/>
<keyword evidence="2" id="KW-1185">Reference proteome</keyword>